<protein>
    <submittedName>
        <fullName evidence="3">Uncharacterized protein</fullName>
    </submittedName>
</protein>
<feature type="signal peptide" evidence="2">
    <location>
        <begin position="1"/>
        <end position="20"/>
    </location>
</feature>
<feature type="region of interest" description="Disordered" evidence="1">
    <location>
        <begin position="93"/>
        <end position="129"/>
    </location>
</feature>
<dbReference type="Proteomes" id="UP001066276">
    <property type="component" value="Chromosome 7"/>
</dbReference>
<organism evidence="3 4">
    <name type="scientific">Pleurodeles waltl</name>
    <name type="common">Iberian ribbed newt</name>
    <dbReference type="NCBI Taxonomy" id="8319"/>
    <lineage>
        <taxon>Eukaryota</taxon>
        <taxon>Metazoa</taxon>
        <taxon>Chordata</taxon>
        <taxon>Craniata</taxon>
        <taxon>Vertebrata</taxon>
        <taxon>Euteleostomi</taxon>
        <taxon>Amphibia</taxon>
        <taxon>Batrachia</taxon>
        <taxon>Caudata</taxon>
        <taxon>Salamandroidea</taxon>
        <taxon>Salamandridae</taxon>
        <taxon>Pleurodelinae</taxon>
        <taxon>Pleurodeles</taxon>
    </lineage>
</organism>
<feature type="region of interest" description="Disordered" evidence="1">
    <location>
        <begin position="20"/>
        <end position="49"/>
    </location>
</feature>
<feature type="compositionally biased region" description="Basic and acidic residues" evidence="1">
    <location>
        <begin position="114"/>
        <end position="129"/>
    </location>
</feature>
<evidence type="ECO:0000256" key="1">
    <source>
        <dbReference type="SAM" id="MobiDB-lite"/>
    </source>
</evidence>
<reference evidence="3" key="1">
    <citation type="journal article" date="2022" name="bioRxiv">
        <title>Sequencing and chromosome-scale assembly of the giantPleurodeles waltlgenome.</title>
        <authorList>
            <person name="Brown T."/>
            <person name="Elewa A."/>
            <person name="Iarovenko S."/>
            <person name="Subramanian E."/>
            <person name="Araus A.J."/>
            <person name="Petzold A."/>
            <person name="Susuki M."/>
            <person name="Suzuki K.-i.T."/>
            <person name="Hayashi T."/>
            <person name="Toyoda A."/>
            <person name="Oliveira C."/>
            <person name="Osipova E."/>
            <person name="Leigh N.D."/>
            <person name="Simon A."/>
            <person name="Yun M.H."/>
        </authorList>
    </citation>
    <scope>NUCLEOTIDE SEQUENCE</scope>
    <source>
        <strain evidence="3">20211129_DDA</strain>
        <tissue evidence="3">Liver</tissue>
    </source>
</reference>
<evidence type="ECO:0000313" key="3">
    <source>
        <dbReference type="EMBL" id="KAJ1130932.1"/>
    </source>
</evidence>
<keyword evidence="4" id="KW-1185">Reference proteome</keyword>
<comment type="caution">
    <text evidence="3">The sequence shown here is derived from an EMBL/GenBank/DDBJ whole genome shotgun (WGS) entry which is preliminary data.</text>
</comment>
<name>A0AAV7PRM3_PLEWA</name>
<evidence type="ECO:0000313" key="4">
    <source>
        <dbReference type="Proteomes" id="UP001066276"/>
    </source>
</evidence>
<sequence length="129" mass="14296">MGQGFLLLLLLAFSESRGSARPSRAAENEAASPPANSVSNLRPQYNVRDVEPRRLDPAIRLRPPPCLMQGARPVKRFIQLQLLRAVFGRCAVTSTPARQPETGELPTAELTRPPYKEKKWGNHTDLADP</sequence>
<dbReference type="AlphaFoldDB" id="A0AAV7PRM3"/>
<dbReference type="EMBL" id="JANPWB010000011">
    <property type="protein sequence ID" value="KAJ1130932.1"/>
    <property type="molecule type" value="Genomic_DNA"/>
</dbReference>
<keyword evidence="2" id="KW-0732">Signal</keyword>
<evidence type="ECO:0000256" key="2">
    <source>
        <dbReference type="SAM" id="SignalP"/>
    </source>
</evidence>
<proteinExistence type="predicted"/>
<accession>A0AAV7PRM3</accession>
<feature type="compositionally biased region" description="Low complexity" evidence="1">
    <location>
        <begin position="20"/>
        <end position="37"/>
    </location>
</feature>
<feature type="chain" id="PRO_5043451285" evidence="2">
    <location>
        <begin position="21"/>
        <end position="129"/>
    </location>
</feature>
<gene>
    <name evidence="3" type="ORF">NDU88_009276</name>
</gene>